<dbReference type="EMBL" id="CP021995">
    <property type="protein sequence ID" value="ASD27128.1"/>
    <property type="molecule type" value="Genomic_DNA"/>
</dbReference>
<name>A0A1Z3LY61_BREDI</name>
<sequence length="290" mass="33294">MGRRHHLHTISVILCELDMWDVGLTRLDYLIGEETHLDGADLKQLVHLASLDAMRRAVADGLGAEGALVLQILLLLWKNRIQKRSETPYIIAIRDIDLETFLDLDEDRVREGLRQLLPFVRVDDLDLYLSGDIELSLEPLLKKDGRLADRLDLVWRTTHARELIEAATEAEEAIHCYLGQLQERVDPQAGDRLAVLQTWWRQYLSKERFARPYDVLEVRSDLCAFEDQTAELALVHDGFVGLLARADEYGALFSERLQLAPGARLQALRGPRRVRPTRLDRPGRRLEIVR</sequence>
<reference evidence="1 2" key="2">
    <citation type="submission" date="2017-06" db="EMBL/GenBank/DDBJ databases">
        <authorList>
            <person name="Kim H.J."/>
            <person name="Triplett B.A."/>
        </authorList>
    </citation>
    <scope>NUCLEOTIDE SEQUENCE [LARGE SCALE GENOMIC DNA]</scope>
    <source>
        <strain evidence="1 2">BZC3</strain>
    </source>
</reference>
<evidence type="ECO:0000313" key="1">
    <source>
        <dbReference type="EMBL" id="ASD27128.1"/>
    </source>
</evidence>
<proteinExistence type="predicted"/>
<accession>A0A1Z3LY61</accession>
<evidence type="ECO:0000313" key="2">
    <source>
        <dbReference type="Proteomes" id="UP000197024"/>
    </source>
</evidence>
<organism evidence="1 2">
    <name type="scientific">Brevundimonas diminuta</name>
    <name type="common">Pseudomonas diminuta</name>
    <dbReference type="NCBI Taxonomy" id="293"/>
    <lineage>
        <taxon>Bacteria</taxon>
        <taxon>Pseudomonadati</taxon>
        <taxon>Pseudomonadota</taxon>
        <taxon>Alphaproteobacteria</taxon>
        <taxon>Caulobacterales</taxon>
        <taxon>Caulobacteraceae</taxon>
        <taxon>Brevundimonas</taxon>
    </lineage>
</organism>
<dbReference type="AlphaFoldDB" id="A0A1Z3LY61"/>
<gene>
    <name evidence="1" type="ORF">CD943_09675</name>
</gene>
<dbReference type="Proteomes" id="UP000197024">
    <property type="component" value="Chromosome"/>
</dbReference>
<reference evidence="1 2" key="1">
    <citation type="submission" date="2017-06" db="EMBL/GenBank/DDBJ databases">
        <title>Biodegradation of gentamicin by bacterial consortia AMQD4 in synthetic medium and raw gentamicin sewage.</title>
        <authorList>
            <person name="Chang H."/>
            <person name="Feng Y."/>
            <person name="Li Z."/>
            <person name="Xue J."/>
            <person name="Cheng D."/>
        </authorList>
    </citation>
    <scope>NUCLEOTIDE SEQUENCE [LARGE SCALE GENOMIC DNA]</scope>
    <source>
        <strain evidence="1 2">BZC3</strain>
    </source>
</reference>
<protein>
    <submittedName>
        <fullName evidence="1">Uncharacterized protein</fullName>
    </submittedName>
</protein>